<keyword evidence="7" id="KW-1185">Reference proteome</keyword>
<gene>
    <name evidence="6" type="primary">20196654</name>
    <name evidence="5" type="ORF">HELRODRAFT_143376</name>
</gene>
<name>T1EJA4_HELRO</name>
<dbReference type="CTD" id="20196654"/>
<dbReference type="OrthoDB" id="128536at2759"/>
<dbReference type="STRING" id="6412.T1EJA4"/>
<keyword evidence="3" id="KW-0862">Zinc</keyword>
<reference evidence="5 7" key="2">
    <citation type="journal article" date="2013" name="Nature">
        <title>Insights into bilaterian evolution from three spiralian genomes.</title>
        <authorList>
            <person name="Simakov O."/>
            <person name="Marletaz F."/>
            <person name="Cho S.J."/>
            <person name="Edsinger-Gonzales E."/>
            <person name="Havlak P."/>
            <person name="Hellsten U."/>
            <person name="Kuo D.H."/>
            <person name="Larsson T."/>
            <person name="Lv J."/>
            <person name="Arendt D."/>
            <person name="Savage R."/>
            <person name="Osoegawa K."/>
            <person name="de Jong P."/>
            <person name="Grimwood J."/>
            <person name="Chapman J.A."/>
            <person name="Shapiro H."/>
            <person name="Aerts A."/>
            <person name="Otillar R.P."/>
            <person name="Terry A.Y."/>
            <person name="Boore J.L."/>
            <person name="Grigoriev I.V."/>
            <person name="Lindberg D.R."/>
            <person name="Seaver E.C."/>
            <person name="Weisblat D.A."/>
            <person name="Putnam N.H."/>
            <person name="Rokhsar D.S."/>
        </authorList>
    </citation>
    <scope>NUCLEOTIDE SEQUENCE</scope>
</reference>
<dbReference type="KEGG" id="hro:HELRODRAFT_143376"/>
<dbReference type="PANTHER" id="PTHR14742:SF0">
    <property type="entry name" value="RIBONUCLEASE P PROTEIN SUBUNIT P21"/>
    <property type="match status" value="1"/>
</dbReference>
<dbReference type="InterPro" id="IPR007175">
    <property type="entry name" value="Rpr2/Snm1/Rpp21"/>
</dbReference>
<dbReference type="AlphaFoldDB" id="T1EJA4"/>
<dbReference type="Proteomes" id="UP000015101">
    <property type="component" value="Unassembled WGS sequence"/>
</dbReference>
<dbReference type="GO" id="GO:0005655">
    <property type="term" value="C:nucleolar ribonuclease P complex"/>
    <property type="evidence" value="ECO:0000318"/>
    <property type="project" value="GO_Central"/>
</dbReference>
<dbReference type="InParanoid" id="T1EJA4"/>
<comment type="similarity">
    <text evidence="4">Belongs to the eukaryotic/archaeal RNase P protein component 4 family.</text>
</comment>
<dbReference type="GO" id="GO:0008033">
    <property type="term" value="P:tRNA processing"/>
    <property type="evidence" value="ECO:0000318"/>
    <property type="project" value="GO_Central"/>
</dbReference>
<keyword evidence="2" id="KW-0479">Metal-binding</keyword>
<dbReference type="GeneID" id="20196654"/>
<reference evidence="7" key="1">
    <citation type="submission" date="2012-12" db="EMBL/GenBank/DDBJ databases">
        <authorList>
            <person name="Hellsten U."/>
            <person name="Grimwood J."/>
            <person name="Chapman J.A."/>
            <person name="Shapiro H."/>
            <person name="Aerts A."/>
            <person name="Otillar R.P."/>
            <person name="Terry A.Y."/>
            <person name="Boore J.L."/>
            <person name="Simakov O."/>
            <person name="Marletaz F."/>
            <person name="Cho S.-J."/>
            <person name="Edsinger-Gonzales E."/>
            <person name="Havlak P."/>
            <person name="Kuo D.-H."/>
            <person name="Larsson T."/>
            <person name="Lv J."/>
            <person name="Arendt D."/>
            <person name="Savage R."/>
            <person name="Osoegawa K."/>
            <person name="de Jong P."/>
            <person name="Lindberg D.R."/>
            <person name="Seaver E.C."/>
            <person name="Weisblat D.A."/>
            <person name="Putnam N.H."/>
            <person name="Grigoriev I.V."/>
            <person name="Rokhsar D.S."/>
        </authorList>
    </citation>
    <scope>NUCLEOTIDE SEQUENCE</scope>
</reference>
<dbReference type="EMBL" id="AMQM01000540">
    <property type="status" value="NOT_ANNOTATED_CDS"/>
    <property type="molecule type" value="Genomic_DNA"/>
</dbReference>
<reference evidence="6" key="3">
    <citation type="submission" date="2015-06" db="UniProtKB">
        <authorList>
            <consortium name="EnsemblMetazoa"/>
        </authorList>
    </citation>
    <scope>IDENTIFICATION</scope>
</reference>
<dbReference type="HOGENOM" id="CLU_079140_4_2_1"/>
<dbReference type="eggNOG" id="KOG4394">
    <property type="taxonomic scope" value="Eukaryota"/>
</dbReference>
<evidence type="ECO:0000313" key="6">
    <source>
        <dbReference type="EnsemblMetazoa" id="HelroP143376"/>
    </source>
</evidence>
<dbReference type="EnsemblMetazoa" id="HelroT143376">
    <property type="protein sequence ID" value="HelroP143376"/>
    <property type="gene ID" value="HelroG143376"/>
</dbReference>
<dbReference type="PANTHER" id="PTHR14742">
    <property type="entry name" value="RIBONUCLEASE P SUBUNIT P21"/>
    <property type="match status" value="1"/>
</dbReference>
<organism evidence="6 7">
    <name type="scientific">Helobdella robusta</name>
    <name type="common">Californian leech</name>
    <dbReference type="NCBI Taxonomy" id="6412"/>
    <lineage>
        <taxon>Eukaryota</taxon>
        <taxon>Metazoa</taxon>
        <taxon>Spiralia</taxon>
        <taxon>Lophotrochozoa</taxon>
        <taxon>Annelida</taxon>
        <taxon>Clitellata</taxon>
        <taxon>Hirudinea</taxon>
        <taxon>Rhynchobdellida</taxon>
        <taxon>Glossiphoniidae</taxon>
        <taxon>Helobdella</taxon>
    </lineage>
</organism>
<dbReference type="OMA" id="KRTICKC"/>
<accession>T1EJA4</accession>
<protein>
    <submittedName>
        <fullName evidence="5 6">Uncharacterized protein</fullName>
    </submittedName>
</protein>
<evidence type="ECO:0000256" key="4">
    <source>
        <dbReference type="ARBA" id="ARBA00038402"/>
    </source>
</evidence>
<proteinExistence type="inferred from homology"/>
<evidence type="ECO:0000256" key="2">
    <source>
        <dbReference type="ARBA" id="ARBA00022723"/>
    </source>
</evidence>
<evidence type="ECO:0000256" key="1">
    <source>
        <dbReference type="ARBA" id="ARBA00022694"/>
    </source>
</evidence>
<dbReference type="Gene3D" id="6.20.50.20">
    <property type="match status" value="1"/>
</dbReference>
<evidence type="ECO:0000313" key="7">
    <source>
        <dbReference type="Proteomes" id="UP000015101"/>
    </source>
</evidence>
<dbReference type="RefSeq" id="XP_009015429.1">
    <property type="nucleotide sequence ID" value="XM_009017181.1"/>
</dbReference>
<evidence type="ECO:0000313" key="5">
    <source>
        <dbReference type="EMBL" id="ESO06061.1"/>
    </source>
</evidence>
<evidence type="ECO:0000256" key="3">
    <source>
        <dbReference type="ARBA" id="ARBA00022833"/>
    </source>
</evidence>
<sequence length="113" mass="13182">MAANCAKRDAFLRLNFIFQAAHTMLKQTPKNDNLIKFYGDLFKSISKKNVIKIHPEIKRQFCKKCSMLLIPGLSCSTRIQKLKKHKQKVQVVECLSCKTTKNFIVNPYHQLWI</sequence>
<dbReference type="EMBL" id="KB096324">
    <property type="protein sequence ID" value="ESO06061.1"/>
    <property type="molecule type" value="Genomic_DNA"/>
</dbReference>
<dbReference type="Pfam" id="PF04032">
    <property type="entry name" value="Rpr2"/>
    <property type="match status" value="1"/>
</dbReference>
<dbReference type="GO" id="GO:0046872">
    <property type="term" value="F:metal ion binding"/>
    <property type="evidence" value="ECO:0007669"/>
    <property type="project" value="UniProtKB-KW"/>
</dbReference>
<keyword evidence="1" id="KW-0819">tRNA processing</keyword>